<dbReference type="Proteomes" id="UP001213000">
    <property type="component" value="Unassembled WGS sequence"/>
</dbReference>
<dbReference type="AlphaFoldDB" id="A0AAD5W1Z6"/>
<evidence type="ECO:0000313" key="2">
    <source>
        <dbReference type="Proteomes" id="UP001213000"/>
    </source>
</evidence>
<sequence>MTASTVEQKKIIYSQQLAAHTIRQWNSIPLVQIMAGKDLYDKMAESGKQNTPQSRASNHNQYAQIMSLQNGTAAFTVSFAKPALTGSALGKSYSRLQQSFSQKNGKS</sequence>
<gene>
    <name evidence="1" type="ORF">NP233_g642</name>
</gene>
<organism evidence="1 2">
    <name type="scientific">Leucocoprinus birnbaumii</name>
    <dbReference type="NCBI Taxonomy" id="56174"/>
    <lineage>
        <taxon>Eukaryota</taxon>
        <taxon>Fungi</taxon>
        <taxon>Dikarya</taxon>
        <taxon>Basidiomycota</taxon>
        <taxon>Agaricomycotina</taxon>
        <taxon>Agaricomycetes</taxon>
        <taxon>Agaricomycetidae</taxon>
        <taxon>Agaricales</taxon>
        <taxon>Agaricineae</taxon>
        <taxon>Agaricaceae</taxon>
        <taxon>Leucocoprinus</taxon>
    </lineage>
</organism>
<proteinExistence type="predicted"/>
<keyword evidence="2" id="KW-1185">Reference proteome</keyword>
<protein>
    <submittedName>
        <fullName evidence="1">Uncharacterized protein</fullName>
    </submittedName>
</protein>
<evidence type="ECO:0000313" key="1">
    <source>
        <dbReference type="EMBL" id="KAJ3576136.1"/>
    </source>
</evidence>
<dbReference type="EMBL" id="JANIEX010000018">
    <property type="protein sequence ID" value="KAJ3576136.1"/>
    <property type="molecule type" value="Genomic_DNA"/>
</dbReference>
<accession>A0AAD5W1Z6</accession>
<reference evidence="1" key="1">
    <citation type="submission" date="2022-07" db="EMBL/GenBank/DDBJ databases">
        <title>Genome Sequence of Leucocoprinus birnbaumii.</title>
        <authorList>
            <person name="Buettner E."/>
        </authorList>
    </citation>
    <scope>NUCLEOTIDE SEQUENCE</scope>
    <source>
        <strain evidence="1">VT141</strain>
    </source>
</reference>
<comment type="caution">
    <text evidence="1">The sequence shown here is derived from an EMBL/GenBank/DDBJ whole genome shotgun (WGS) entry which is preliminary data.</text>
</comment>
<name>A0AAD5W1Z6_9AGAR</name>